<evidence type="ECO:0000313" key="1">
    <source>
        <dbReference type="EMBL" id="MCR9015614.1"/>
    </source>
</evidence>
<dbReference type="RefSeq" id="WP_258423470.1">
    <property type="nucleotide sequence ID" value="NZ_JANSUY010000007.1"/>
</dbReference>
<keyword evidence="2" id="KW-1185">Reference proteome</keyword>
<sequence length="621" mass="72603">MKTRKIFPIILTFLFQLFPFFLFSQNFDLDWDRNLNFKRVKENEINSPVPVFSFLLNGEKKYSNDFLPNEKSWNLDGRVSLSIDSIKKGQDNWTAVFTFSNISKDTLKVENFIPFGGLEDQVYITGKGDHRLSRSHLFRPGYDPVNVILPDNAWELGYSSFEVGNQGFAGLMRRKYWDGAQRRRFETILPPNSNVSYRMYVDSFTGDWQEGLKQVFQKRFLYDWDDFDYSMYQREDLQWIRKSYAMHLMMAWDADFYDREGERFTIFDFQQRNKEWFGGDDVIGIWPTWPTLGLDQRNQWDLFRDLPGGLEQLTSISDSLNRLGTKFFISYNPWDESTRLEGHLEGMTALIKATKVDGVVLDTKGSSSREIQQAADLAKPGVVMYSEGMAVPKDMPGIVFGRVHNALYYPPLLNLNKLIKPDFAIFRVAELAYDRIRREYATSFFNGYGTELNIFRPGRPEWMEEDYRFFGKTLRILRENHSNFISFGYTPLISTLSDGVFVNKWHSEKKTIYTIFSLKPEGFLGNLFEIEKPASDWHYVDLWNHEEVQVQESEEKHLIPVDLEAFHKKWLGTNNEGAVGSIAYFPKLLEVDLEQNKLGIKASKGNEIRVWAEFRNMGSRI</sequence>
<gene>
    <name evidence="1" type="ORF">NU887_11245</name>
</gene>
<dbReference type="Proteomes" id="UP001142175">
    <property type="component" value="Unassembled WGS sequence"/>
</dbReference>
<dbReference type="AlphaFoldDB" id="A0A9X2P9C0"/>
<protein>
    <submittedName>
        <fullName evidence="1">Uncharacterized protein</fullName>
    </submittedName>
</protein>
<organism evidence="1 2">
    <name type="scientific">Aquiflexum gelatinilyticum</name>
    <dbReference type="NCBI Taxonomy" id="2961943"/>
    <lineage>
        <taxon>Bacteria</taxon>
        <taxon>Pseudomonadati</taxon>
        <taxon>Bacteroidota</taxon>
        <taxon>Cytophagia</taxon>
        <taxon>Cytophagales</taxon>
        <taxon>Cyclobacteriaceae</taxon>
        <taxon>Aquiflexum</taxon>
    </lineage>
</organism>
<reference evidence="1" key="1">
    <citation type="submission" date="2022-08" db="EMBL/GenBank/DDBJ databases">
        <authorList>
            <person name="Zhang D."/>
        </authorList>
    </citation>
    <scope>NUCLEOTIDE SEQUENCE</scope>
    <source>
        <strain evidence="1">XJ19-11</strain>
    </source>
</reference>
<dbReference type="EMBL" id="JANSUY010000007">
    <property type="protein sequence ID" value="MCR9015614.1"/>
    <property type="molecule type" value="Genomic_DNA"/>
</dbReference>
<proteinExistence type="predicted"/>
<name>A0A9X2P9C0_9BACT</name>
<evidence type="ECO:0000313" key="2">
    <source>
        <dbReference type="Proteomes" id="UP001142175"/>
    </source>
</evidence>
<comment type="caution">
    <text evidence="1">The sequence shown here is derived from an EMBL/GenBank/DDBJ whole genome shotgun (WGS) entry which is preliminary data.</text>
</comment>
<accession>A0A9X2P9C0</accession>